<comment type="similarity">
    <text evidence="2 6">Belongs to the class-V pyridoxal-phosphate-dependent aminotransferase family.</text>
</comment>
<evidence type="ECO:0000313" key="10">
    <source>
        <dbReference type="Proteomes" id="UP000094622"/>
    </source>
</evidence>
<name>A0A1E3H0N1_9HYPH</name>
<evidence type="ECO:0000256" key="3">
    <source>
        <dbReference type="ARBA" id="ARBA00022898"/>
    </source>
</evidence>
<proteinExistence type="inferred from homology"/>
<evidence type="ECO:0000256" key="6">
    <source>
        <dbReference type="RuleBase" id="RU004075"/>
    </source>
</evidence>
<feature type="modified residue" description="N6-(pyridoxal phosphate)lysine" evidence="5">
    <location>
        <position position="223"/>
    </location>
</feature>
<feature type="domain" description="Aminotransferase class V" evidence="8">
    <location>
        <begin position="72"/>
        <end position="339"/>
    </location>
</feature>
<reference evidence="9 10" key="1">
    <citation type="submission" date="2016-07" db="EMBL/GenBank/DDBJ databases">
        <title>Draft Genome Sequence of Methylobrevis pamukkalensis PK2.</title>
        <authorList>
            <person name="Vasilenko O.V."/>
            <person name="Doronina N.V."/>
            <person name="Shmareva M.N."/>
            <person name="Tarlachkov S.V."/>
            <person name="Mustakhimov I."/>
            <person name="Trotsenko Y.A."/>
        </authorList>
    </citation>
    <scope>NUCLEOTIDE SEQUENCE [LARGE SCALE GENOMIC DNA]</scope>
    <source>
        <strain evidence="9 10">PK2</strain>
    </source>
</reference>
<gene>
    <name evidence="9" type="ORF">A6302_02847</name>
</gene>
<dbReference type="PIRSF" id="PIRSF000524">
    <property type="entry name" value="SPT"/>
    <property type="match status" value="1"/>
</dbReference>
<dbReference type="PANTHER" id="PTHR21152">
    <property type="entry name" value="AMINOTRANSFERASE CLASS V"/>
    <property type="match status" value="1"/>
</dbReference>
<dbReference type="FunFam" id="3.40.640.10:FF:000054">
    <property type="entry name" value="Serine--glyoxylate aminotransferase"/>
    <property type="match status" value="1"/>
</dbReference>
<evidence type="ECO:0000313" key="9">
    <source>
        <dbReference type="EMBL" id="ODN69860.1"/>
    </source>
</evidence>
<organism evidence="9 10">
    <name type="scientific">Methylobrevis pamukkalensis</name>
    <dbReference type="NCBI Taxonomy" id="1439726"/>
    <lineage>
        <taxon>Bacteria</taxon>
        <taxon>Pseudomonadati</taxon>
        <taxon>Pseudomonadota</taxon>
        <taxon>Alphaproteobacteria</taxon>
        <taxon>Hyphomicrobiales</taxon>
        <taxon>Pleomorphomonadaceae</taxon>
        <taxon>Methylobrevis</taxon>
    </lineage>
</organism>
<dbReference type="SUPFAM" id="SSF53383">
    <property type="entry name" value="PLP-dependent transferases"/>
    <property type="match status" value="1"/>
</dbReference>
<sequence>MLGKEPSGHRHDAVRQTRSFPKVHSMTLRHGRELLMIPGPTTIPDVVLQAMHRPAVDIYTGELVDMTDRCLADLKRLFGTAGRPYIYAANGHGAWEAALTNVLCRGDKVLVLESGRFALGWGETASSIGLAVEVLPQDFRKAVDPAAVQARLEADTAHEIRAVLVVQVDTASGVRNDLAAIRAAIDAAGHPALFMVDTVASLGIEPFAMDALGVDVAMCGAQKGLMTPPGLGLVAAGPKAIAAHPRADLVTRYWDWTFRDGPEHYMKYCGTPPEHLLFAFRRALDLLLDEEGLAAAQARHALLAEATHRAVAVWARSGALEFNIEEPSHRANSVTVVRVADPALGARFVAFCRDRYGLVLSNGIGDLGGKGFRIGHMGHVNAAAVMGTLGVIETALVALGIPLSGSGVAEAAAWLGSATADDAR</sequence>
<dbReference type="GO" id="GO:0008453">
    <property type="term" value="F:alanine-glyoxylate transaminase activity"/>
    <property type="evidence" value="ECO:0007669"/>
    <property type="project" value="TreeGrafter"/>
</dbReference>
<dbReference type="PATRIC" id="fig|1439726.3.peg.3002"/>
<dbReference type="Gene3D" id="3.40.640.10">
    <property type="entry name" value="Type I PLP-dependent aspartate aminotransferase-like (Major domain)"/>
    <property type="match status" value="1"/>
</dbReference>
<dbReference type="PROSITE" id="PS00595">
    <property type="entry name" value="AA_TRANSFER_CLASS_5"/>
    <property type="match status" value="1"/>
</dbReference>
<evidence type="ECO:0000256" key="5">
    <source>
        <dbReference type="PIRSR" id="PIRSR000524-50"/>
    </source>
</evidence>
<keyword evidence="9" id="KW-0032">Aminotransferase</keyword>
<accession>A0A1E3H0N1</accession>
<dbReference type="GO" id="GO:0004760">
    <property type="term" value="F:L-serine-pyruvate transaminase activity"/>
    <property type="evidence" value="ECO:0007669"/>
    <property type="project" value="TreeGrafter"/>
</dbReference>
<evidence type="ECO:0000259" key="8">
    <source>
        <dbReference type="Pfam" id="PF00266"/>
    </source>
</evidence>
<dbReference type="EC" id="2.6.1.45" evidence="9"/>
<comment type="cofactor">
    <cofactor evidence="1 5 7">
        <name>pyridoxal 5'-phosphate</name>
        <dbReference type="ChEBI" id="CHEBI:597326"/>
    </cofactor>
</comment>
<dbReference type="InterPro" id="IPR015424">
    <property type="entry name" value="PyrdxlP-dep_Trfase"/>
</dbReference>
<evidence type="ECO:0000256" key="7">
    <source>
        <dbReference type="RuleBase" id="RU004504"/>
    </source>
</evidence>
<protein>
    <submittedName>
        <fullName evidence="9">Serine--glyoxylate aminotransferase</fullName>
        <ecNumber evidence="9">2.6.1.45</ecNumber>
    </submittedName>
</protein>
<dbReference type="InterPro" id="IPR015421">
    <property type="entry name" value="PyrdxlP-dep_Trfase_major"/>
</dbReference>
<evidence type="ECO:0000256" key="2">
    <source>
        <dbReference type="ARBA" id="ARBA00009236"/>
    </source>
</evidence>
<dbReference type="InterPro" id="IPR020578">
    <property type="entry name" value="Aminotrans_V_PyrdxlP_BS"/>
</dbReference>
<dbReference type="InterPro" id="IPR024169">
    <property type="entry name" value="SP_NH2Trfase/AEP_transaminase"/>
</dbReference>
<dbReference type="InterPro" id="IPR000192">
    <property type="entry name" value="Aminotrans_V_dom"/>
</dbReference>
<keyword evidence="9" id="KW-0808">Transferase</keyword>
<dbReference type="Pfam" id="PF00266">
    <property type="entry name" value="Aminotran_5"/>
    <property type="match status" value="1"/>
</dbReference>
<keyword evidence="10" id="KW-1185">Reference proteome</keyword>
<evidence type="ECO:0000256" key="4">
    <source>
        <dbReference type="PIRSR" id="PIRSR000524-1"/>
    </source>
</evidence>
<evidence type="ECO:0000256" key="1">
    <source>
        <dbReference type="ARBA" id="ARBA00001933"/>
    </source>
</evidence>
<dbReference type="EMBL" id="MCRJ01000071">
    <property type="protein sequence ID" value="ODN69860.1"/>
    <property type="molecule type" value="Genomic_DNA"/>
</dbReference>
<keyword evidence="3 5" id="KW-0663">Pyridoxal phosphate</keyword>
<feature type="binding site" evidence="4">
    <location>
        <position position="373"/>
    </location>
    <ligand>
        <name>substrate</name>
    </ligand>
</feature>
<dbReference type="FunFam" id="3.90.1150.10:FF:000204">
    <property type="entry name" value="Hypothetical aminotransferase"/>
    <property type="match status" value="1"/>
</dbReference>
<dbReference type="InterPro" id="IPR015422">
    <property type="entry name" value="PyrdxlP-dep_Trfase_small"/>
</dbReference>
<dbReference type="Proteomes" id="UP000094622">
    <property type="component" value="Unassembled WGS sequence"/>
</dbReference>
<dbReference type="GO" id="GO:0050281">
    <property type="term" value="F:L-serine-glyoxylate transaminase activity"/>
    <property type="evidence" value="ECO:0007669"/>
    <property type="project" value="UniProtKB-EC"/>
</dbReference>
<dbReference type="AlphaFoldDB" id="A0A1E3H0N1"/>
<dbReference type="Gene3D" id="3.90.1150.10">
    <property type="entry name" value="Aspartate Aminotransferase, domain 1"/>
    <property type="match status" value="1"/>
</dbReference>
<dbReference type="PANTHER" id="PTHR21152:SF40">
    <property type="entry name" value="ALANINE--GLYOXYLATE AMINOTRANSFERASE"/>
    <property type="match status" value="1"/>
</dbReference>
<comment type="caution">
    <text evidence="9">The sequence shown here is derived from an EMBL/GenBank/DDBJ whole genome shotgun (WGS) entry which is preliminary data.</text>
</comment>
<dbReference type="GO" id="GO:0019265">
    <property type="term" value="P:glycine biosynthetic process, by transamination of glyoxylate"/>
    <property type="evidence" value="ECO:0007669"/>
    <property type="project" value="TreeGrafter"/>
</dbReference>